<dbReference type="EMBL" id="CM034397">
    <property type="protein sequence ID" value="KAJ0177641.1"/>
    <property type="molecule type" value="Genomic_DNA"/>
</dbReference>
<comment type="caution">
    <text evidence="1">The sequence shown here is derived from an EMBL/GenBank/DDBJ whole genome shotgun (WGS) entry which is preliminary data.</text>
</comment>
<dbReference type="Proteomes" id="UP000824533">
    <property type="component" value="Linkage Group LG11"/>
</dbReference>
<protein>
    <submittedName>
        <fullName evidence="1">Uncharacterized protein</fullName>
    </submittedName>
</protein>
<keyword evidence="2" id="KW-1185">Reference proteome</keyword>
<evidence type="ECO:0000313" key="2">
    <source>
        <dbReference type="Proteomes" id="UP000824533"/>
    </source>
</evidence>
<sequence length="419" mass="49069">MSFFYLNPLKGDLPLHLLELITAKRLQYLKAVLKQDSVEFNEYVIEGSIYDNVGHFMLSVTSIIGKNIEFSQFLLRAEIELFKRRMSSLSAYDLRQFACKLLKNIRKQRQVPNFVDTLQHLCQHFMLKHIAQHITSELHRSECCRYKLSVHFKNCLSFVAKRQVEISNGIAVLPCGKWKQFLVELFKEHLKYRLNRTNLTPIANDPRITELILNLKKDFHPSISSENILKSCDVDKTSLNFPPCMLNLHRNLRQKHRLSHIQRFYYSLFLKDVGMPIEESIEFWRSEYKLSSNGHSCCHNWEKDEKKFLYGIRHMYGLEGGRKNYASVSCQCIQSIDNACSEGGCPFKTFEERKMLELLRDPNELILTDIINLKKKRQYTAACIATIQHNNNNGDCDSFIFNFTPVKYYTFVSKMSTDL</sequence>
<evidence type="ECO:0000313" key="1">
    <source>
        <dbReference type="EMBL" id="KAJ0177641.1"/>
    </source>
</evidence>
<gene>
    <name evidence="1" type="ORF">K1T71_006514</name>
</gene>
<proteinExistence type="predicted"/>
<accession>A0ACC1D1A3</accession>
<organism evidence="1 2">
    <name type="scientific">Dendrolimus kikuchii</name>
    <dbReference type="NCBI Taxonomy" id="765133"/>
    <lineage>
        <taxon>Eukaryota</taxon>
        <taxon>Metazoa</taxon>
        <taxon>Ecdysozoa</taxon>
        <taxon>Arthropoda</taxon>
        <taxon>Hexapoda</taxon>
        <taxon>Insecta</taxon>
        <taxon>Pterygota</taxon>
        <taxon>Neoptera</taxon>
        <taxon>Endopterygota</taxon>
        <taxon>Lepidoptera</taxon>
        <taxon>Glossata</taxon>
        <taxon>Ditrysia</taxon>
        <taxon>Bombycoidea</taxon>
        <taxon>Lasiocampidae</taxon>
        <taxon>Dendrolimus</taxon>
    </lineage>
</organism>
<name>A0ACC1D1A3_9NEOP</name>
<reference evidence="1 2" key="1">
    <citation type="journal article" date="2021" name="Front. Genet.">
        <title>Chromosome-Level Genome Assembly Reveals Significant Gene Expansion in the Toll and IMD Signaling Pathways of Dendrolimus kikuchii.</title>
        <authorList>
            <person name="Zhou J."/>
            <person name="Wu P."/>
            <person name="Xiong Z."/>
            <person name="Liu N."/>
            <person name="Zhao N."/>
            <person name="Ji M."/>
            <person name="Qiu Y."/>
            <person name="Yang B."/>
        </authorList>
    </citation>
    <scope>NUCLEOTIDE SEQUENCE [LARGE SCALE GENOMIC DNA]</scope>
    <source>
        <strain evidence="1">Ann1</strain>
    </source>
</reference>